<dbReference type="Proteomes" id="UP000233551">
    <property type="component" value="Unassembled WGS sequence"/>
</dbReference>
<name>A0A2I0HTT1_PUNGR</name>
<dbReference type="EMBL" id="PGOL01005566">
    <property type="protein sequence ID" value="PKI34860.1"/>
    <property type="molecule type" value="Genomic_DNA"/>
</dbReference>
<sequence length="136" mass="15057">MEGKSDQAGRVRLVKSKSGSYEIGWGRLVRGGVSSTAVANDPESKADCSSLKICSEKEKGDNNDYDKQRSSVTRFETMNLLDLRQTEARRKEKRRESTENRDNRQIEGVASFLIFGGDATGCARPELDASVKEAHV</sequence>
<accession>A0A2I0HTT1</accession>
<reference evidence="2 3" key="1">
    <citation type="submission" date="2017-11" db="EMBL/GenBank/DDBJ databases">
        <title>De-novo sequencing of pomegranate (Punica granatum L.) genome.</title>
        <authorList>
            <person name="Akparov Z."/>
            <person name="Amiraslanov A."/>
            <person name="Hajiyeva S."/>
            <person name="Abbasov M."/>
            <person name="Kaur K."/>
            <person name="Hamwieh A."/>
            <person name="Solovyev V."/>
            <person name="Salamov A."/>
            <person name="Braich B."/>
            <person name="Kosarev P."/>
            <person name="Mahmoud A."/>
            <person name="Hajiyev E."/>
            <person name="Babayeva S."/>
            <person name="Izzatullayeva V."/>
            <person name="Mammadov A."/>
            <person name="Mammadov A."/>
            <person name="Sharifova S."/>
            <person name="Ojaghi J."/>
            <person name="Eynullazada K."/>
            <person name="Bayramov B."/>
            <person name="Abdulazimova A."/>
            <person name="Shahmuradov I."/>
        </authorList>
    </citation>
    <scope>NUCLEOTIDE SEQUENCE [LARGE SCALE GENOMIC DNA]</scope>
    <source>
        <strain evidence="3">cv. AG2017</strain>
        <tissue evidence="2">Leaf</tissue>
    </source>
</reference>
<dbReference type="AlphaFoldDB" id="A0A2I0HTT1"/>
<comment type="caution">
    <text evidence="2">The sequence shown here is derived from an EMBL/GenBank/DDBJ whole genome shotgun (WGS) entry which is preliminary data.</text>
</comment>
<organism evidence="2 3">
    <name type="scientific">Punica granatum</name>
    <name type="common">Pomegranate</name>
    <dbReference type="NCBI Taxonomy" id="22663"/>
    <lineage>
        <taxon>Eukaryota</taxon>
        <taxon>Viridiplantae</taxon>
        <taxon>Streptophyta</taxon>
        <taxon>Embryophyta</taxon>
        <taxon>Tracheophyta</taxon>
        <taxon>Spermatophyta</taxon>
        <taxon>Magnoliopsida</taxon>
        <taxon>eudicotyledons</taxon>
        <taxon>Gunneridae</taxon>
        <taxon>Pentapetalae</taxon>
        <taxon>rosids</taxon>
        <taxon>malvids</taxon>
        <taxon>Myrtales</taxon>
        <taxon>Lythraceae</taxon>
        <taxon>Punica</taxon>
    </lineage>
</organism>
<feature type="region of interest" description="Disordered" evidence="1">
    <location>
        <begin position="84"/>
        <end position="103"/>
    </location>
</feature>
<protein>
    <submittedName>
        <fullName evidence="2">Uncharacterized protein</fullName>
    </submittedName>
</protein>
<proteinExistence type="predicted"/>
<gene>
    <name evidence="2" type="ORF">CRG98_044706</name>
</gene>
<evidence type="ECO:0000313" key="3">
    <source>
        <dbReference type="Proteomes" id="UP000233551"/>
    </source>
</evidence>
<evidence type="ECO:0000313" key="2">
    <source>
        <dbReference type="EMBL" id="PKI34860.1"/>
    </source>
</evidence>
<evidence type="ECO:0000256" key="1">
    <source>
        <dbReference type="SAM" id="MobiDB-lite"/>
    </source>
</evidence>
<keyword evidence="3" id="KW-1185">Reference proteome</keyword>